<dbReference type="SMART" id="SM00345">
    <property type="entry name" value="HTH_GNTR"/>
    <property type="match status" value="1"/>
</dbReference>
<dbReference type="Gene3D" id="1.10.10.10">
    <property type="entry name" value="Winged helix-like DNA-binding domain superfamily/Winged helix DNA-binding domain"/>
    <property type="match status" value="1"/>
</dbReference>
<evidence type="ECO:0000259" key="4">
    <source>
        <dbReference type="PROSITE" id="PS50949"/>
    </source>
</evidence>
<dbReference type="KEGG" id="pin:Ping_3696"/>
<evidence type="ECO:0000256" key="2">
    <source>
        <dbReference type="ARBA" id="ARBA00023125"/>
    </source>
</evidence>
<gene>
    <name evidence="5" type="ordered locus">Ping_3696</name>
</gene>
<dbReference type="SMART" id="SM00866">
    <property type="entry name" value="UTRA"/>
    <property type="match status" value="1"/>
</dbReference>
<dbReference type="GO" id="GO:0003677">
    <property type="term" value="F:DNA binding"/>
    <property type="evidence" value="ECO:0007669"/>
    <property type="project" value="UniProtKB-KW"/>
</dbReference>
<protein>
    <submittedName>
        <fullName evidence="5">Transcriptional regulator, GntR family</fullName>
    </submittedName>
</protein>
<dbReference type="NCBIfam" id="TIGR02325">
    <property type="entry name" value="C_P_lyase_phnF"/>
    <property type="match status" value="1"/>
</dbReference>
<keyword evidence="1" id="KW-0805">Transcription regulation</keyword>
<evidence type="ECO:0000256" key="3">
    <source>
        <dbReference type="ARBA" id="ARBA00023163"/>
    </source>
</evidence>
<dbReference type="PANTHER" id="PTHR44846">
    <property type="entry name" value="MANNOSYL-D-GLYCERATE TRANSPORT/METABOLISM SYSTEM REPRESSOR MNGR-RELATED"/>
    <property type="match status" value="1"/>
</dbReference>
<dbReference type="OrthoDB" id="5450856at2"/>
<evidence type="ECO:0000256" key="1">
    <source>
        <dbReference type="ARBA" id="ARBA00023015"/>
    </source>
</evidence>
<dbReference type="InterPro" id="IPR028978">
    <property type="entry name" value="Chorismate_lyase_/UTRA_dom_sf"/>
</dbReference>
<evidence type="ECO:0000313" key="5">
    <source>
        <dbReference type="EMBL" id="ABM05373.1"/>
    </source>
</evidence>
<dbReference type="InterPro" id="IPR011663">
    <property type="entry name" value="UTRA"/>
</dbReference>
<keyword evidence="2" id="KW-0238">DNA-binding</keyword>
<sequence>MINRYSPEKIYRQIANAIEADIQDAFEPGDLYPSEKILTDRFAVNRHTVRRAVEELVKQGVLEKRHGLGTFIAEKRLAYSVKGDQRFTESVQVHDLQVESLLVDKKIIAARGGIAEKLQLKNGAEVFQIDTLRKIEGKEAALISHFLPKDICPTAFAKYESGSLGEFLKAECGIQTKRVSSLVSATRSNEQDSFRLGMSSNRPILKVKTINEDTQTGKRVEYSITRFRSDMIQLEILMNA</sequence>
<dbReference type="InterPro" id="IPR012702">
    <property type="entry name" value="CP_lyase_PhnF"/>
</dbReference>
<keyword evidence="6" id="KW-1185">Reference proteome</keyword>
<evidence type="ECO:0000313" key="6">
    <source>
        <dbReference type="Proteomes" id="UP000000639"/>
    </source>
</evidence>
<dbReference type="PANTHER" id="PTHR44846:SF16">
    <property type="entry name" value="TRANSCRIPTIONAL REGULATOR PHNF-RELATED"/>
    <property type="match status" value="1"/>
</dbReference>
<keyword evidence="3" id="KW-0804">Transcription</keyword>
<dbReference type="eggNOG" id="COG2188">
    <property type="taxonomic scope" value="Bacteria"/>
</dbReference>
<accession>A1T0V8</accession>
<dbReference type="InterPro" id="IPR050679">
    <property type="entry name" value="Bact_HTH_transcr_reg"/>
</dbReference>
<dbReference type="AlphaFoldDB" id="A1T0V8"/>
<reference evidence="5 6" key="1">
    <citation type="submission" date="2007-01" db="EMBL/GenBank/DDBJ databases">
        <title>Complete sequence of Psychromonas ingrahamii 37.</title>
        <authorList>
            <consortium name="US DOE Joint Genome Institute"/>
            <person name="Copeland A."/>
            <person name="Lucas S."/>
            <person name="Lapidus A."/>
            <person name="Barry K."/>
            <person name="Detter J.C."/>
            <person name="Glavina del Rio T."/>
            <person name="Hammon N."/>
            <person name="Israni S."/>
            <person name="Dalin E."/>
            <person name="Tice H."/>
            <person name="Pitluck S."/>
            <person name="Thompson L.S."/>
            <person name="Brettin T."/>
            <person name="Bruce D."/>
            <person name="Han C."/>
            <person name="Tapia R."/>
            <person name="Schmutz J."/>
            <person name="Larimer F."/>
            <person name="Land M."/>
            <person name="Hauser L."/>
            <person name="Kyrpides N."/>
            <person name="Ivanova N."/>
            <person name="Staley J."/>
            <person name="Richardson P."/>
        </authorList>
    </citation>
    <scope>NUCLEOTIDE SEQUENCE [LARGE SCALE GENOMIC DNA]</scope>
    <source>
        <strain evidence="5 6">37</strain>
    </source>
</reference>
<organism evidence="5 6">
    <name type="scientific">Psychromonas ingrahamii (strain DSM 17664 / CCUG 51855 / 37)</name>
    <dbReference type="NCBI Taxonomy" id="357804"/>
    <lineage>
        <taxon>Bacteria</taxon>
        <taxon>Pseudomonadati</taxon>
        <taxon>Pseudomonadota</taxon>
        <taxon>Gammaproteobacteria</taxon>
        <taxon>Alteromonadales</taxon>
        <taxon>Psychromonadaceae</taxon>
        <taxon>Psychromonas</taxon>
    </lineage>
</organism>
<dbReference type="InterPro" id="IPR000524">
    <property type="entry name" value="Tscrpt_reg_HTH_GntR"/>
</dbReference>
<dbReference type="InterPro" id="IPR036388">
    <property type="entry name" value="WH-like_DNA-bd_sf"/>
</dbReference>
<dbReference type="PRINTS" id="PR00035">
    <property type="entry name" value="HTHGNTR"/>
</dbReference>
<dbReference type="Gene3D" id="3.40.1410.10">
    <property type="entry name" value="Chorismate lyase-like"/>
    <property type="match status" value="1"/>
</dbReference>
<dbReference type="SUPFAM" id="SSF46785">
    <property type="entry name" value="Winged helix' DNA-binding domain"/>
    <property type="match status" value="1"/>
</dbReference>
<dbReference type="Pfam" id="PF07702">
    <property type="entry name" value="UTRA"/>
    <property type="match status" value="1"/>
</dbReference>
<dbReference type="Pfam" id="PF00392">
    <property type="entry name" value="GntR"/>
    <property type="match status" value="1"/>
</dbReference>
<dbReference type="EMBL" id="CP000510">
    <property type="protein sequence ID" value="ABM05373.1"/>
    <property type="molecule type" value="Genomic_DNA"/>
</dbReference>
<dbReference type="RefSeq" id="WP_011771921.1">
    <property type="nucleotide sequence ID" value="NC_008709.1"/>
</dbReference>
<dbReference type="HOGENOM" id="CLU_063236_2_2_6"/>
<dbReference type="SUPFAM" id="SSF64288">
    <property type="entry name" value="Chorismate lyase-like"/>
    <property type="match status" value="1"/>
</dbReference>
<proteinExistence type="predicted"/>
<dbReference type="InterPro" id="IPR036390">
    <property type="entry name" value="WH_DNA-bd_sf"/>
</dbReference>
<dbReference type="CDD" id="cd07377">
    <property type="entry name" value="WHTH_GntR"/>
    <property type="match status" value="1"/>
</dbReference>
<dbReference type="Proteomes" id="UP000000639">
    <property type="component" value="Chromosome"/>
</dbReference>
<dbReference type="PROSITE" id="PS50949">
    <property type="entry name" value="HTH_GNTR"/>
    <property type="match status" value="1"/>
</dbReference>
<dbReference type="STRING" id="357804.Ping_3696"/>
<dbReference type="GO" id="GO:0003700">
    <property type="term" value="F:DNA-binding transcription factor activity"/>
    <property type="evidence" value="ECO:0007669"/>
    <property type="project" value="InterPro"/>
</dbReference>
<name>A1T0V8_PSYIN</name>
<feature type="domain" description="HTH gntR-type" evidence="4">
    <location>
        <begin position="8"/>
        <end position="75"/>
    </location>
</feature>